<dbReference type="EC" id="3.4.19.12" evidence="8"/>
<dbReference type="PRINTS" id="PR00707">
    <property type="entry name" value="UBCTHYDRLASE"/>
</dbReference>
<feature type="domain" description="UCH catalytic" evidence="9">
    <location>
        <begin position="12"/>
        <end position="233"/>
    </location>
</feature>
<evidence type="ECO:0000313" key="11">
    <source>
        <dbReference type="Proteomes" id="UP000605970"/>
    </source>
</evidence>
<organism evidence="10 11">
    <name type="scientific">Meloidogyne graminicola</name>
    <dbReference type="NCBI Taxonomy" id="189291"/>
    <lineage>
        <taxon>Eukaryota</taxon>
        <taxon>Metazoa</taxon>
        <taxon>Ecdysozoa</taxon>
        <taxon>Nematoda</taxon>
        <taxon>Chromadorea</taxon>
        <taxon>Rhabditida</taxon>
        <taxon>Tylenchina</taxon>
        <taxon>Tylenchomorpha</taxon>
        <taxon>Tylenchoidea</taxon>
        <taxon>Meloidogynidae</taxon>
        <taxon>Meloidogyninae</taxon>
        <taxon>Meloidogyne</taxon>
    </lineage>
</organism>
<dbReference type="AlphaFoldDB" id="A0A8S9ZY11"/>
<evidence type="ECO:0000256" key="3">
    <source>
        <dbReference type="ARBA" id="ARBA00022670"/>
    </source>
</evidence>
<feature type="active site" description="Nucleophile" evidence="7">
    <location>
        <position position="102"/>
    </location>
</feature>
<evidence type="ECO:0000256" key="1">
    <source>
        <dbReference type="ARBA" id="ARBA00000707"/>
    </source>
</evidence>
<dbReference type="GO" id="GO:0004843">
    <property type="term" value="F:cysteine-type deubiquitinase activity"/>
    <property type="evidence" value="ECO:0007669"/>
    <property type="project" value="UniProtKB-UniRule"/>
</dbReference>
<comment type="catalytic activity">
    <reaction evidence="1 7 8">
        <text>Thiol-dependent hydrolysis of ester, thioester, amide, peptide and isopeptide bonds formed by the C-terminal Gly of ubiquitin (a 76-residue protein attached to proteins as an intracellular targeting signal).</text>
        <dbReference type="EC" id="3.4.19.12"/>
    </reaction>
</comment>
<dbReference type="PANTHER" id="PTHR10589:SF17">
    <property type="entry name" value="UBIQUITIN CARBOXYL-TERMINAL HYDROLASE"/>
    <property type="match status" value="1"/>
</dbReference>
<dbReference type="InterPro" id="IPR038765">
    <property type="entry name" value="Papain-like_cys_pep_sf"/>
</dbReference>
<feature type="active site" description="Proton donor" evidence="7">
    <location>
        <position position="174"/>
    </location>
</feature>
<protein>
    <recommendedName>
        <fullName evidence="8">Ubiquitin carboxyl-terminal hydrolase</fullName>
        <ecNumber evidence="8">3.4.19.12</ecNumber>
    </recommendedName>
</protein>
<dbReference type="PROSITE" id="PS52048">
    <property type="entry name" value="UCH_DOMAIN"/>
    <property type="match status" value="1"/>
</dbReference>
<proteinExistence type="inferred from homology"/>
<sequence length="236" mass="26110">MTTEKINDGNPIWIPLESNPEAFNKYINGLEIGGVECVEIYGFDDDLLSFVPGPHFALIFCFPYSEKSYASVNNVYKDLIAEGKDKVPEGVFFMKQKIHNACGTFSLLHSLTNNLQNIDIGKGPFASWFEMAKTLGVEERSDCLFKNNAMAQAHLKCAESGETQAPPADKVQYHFIAYLNHGGRLLEFDSSQHFPRDCGTTSAANLLSDAGKQCKKLMENLGDITCNALALVQKKV</sequence>
<keyword evidence="3 7" id="KW-0645">Protease</keyword>
<reference evidence="10" key="1">
    <citation type="journal article" date="2020" name="Ecol. Evol.">
        <title>Genome structure and content of the rice root-knot nematode (Meloidogyne graminicola).</title>
        <authorList>
            <person name="Phan N.T."/>
            <person name="Danchin E.G.J."/>
            <person name="Klopp C."/>
            <person name="Perfus-Barbeoch L."/>
            <person name="Kozlowski D.K."/>
            <person name="Koutsovoulos G.D."/>
            <person name="Lopez-Roques C."/>
            <person name="Bouchez O."/>
            <person name="Zahm M."/>
            <person name="Besnard G."/>
            <person name="Bellafiore S."/>
        </authorList>
    </citation>
    <scope>NUCLEOTIDE SEQUENCE</scope>
    <source>
        <strain evidence="10">VN-18</strain>
    </source>
</reference>
<dbReference type="GO" id="GO:0006511">
    <property type="term" value="P:ubiquitin-dependent protein catabolic process"/>
    <property type="evidence" value="ECO:0007669"/>
    <property type="project" value="UniProtKB-UniRule"/>
</dbReference>
<dbReference type="GO" id="GO:0016579">
    <property type="term" value="P:protein deubiquitination"/>
    <property type="evidence" value="ECO:0007669"/>
    <property type="project" value="TreeGrafter"/>
</dbReference>
<comment type="similarity">
    <text evidence="2 7 8">Belongs to the peptidase C12 family.</text>
</comment>
<evidence type="ECO:0000256" key="8">
    <source>
        <dbReference type="RuleBase" id="RU361215"/>
    </source>
</evidence>
<feature type="site" description="Important for enzyme activity" evidence="7">
    <location>
        <position position="189"/>
    </location>
</feature>
<dbReference type="Proteomes" id="UP000605970">
    <property type="component" value="Unassembled WGS sequence"/>
</dbReference>
<name>A0A8S9ZY11_9BILA</name>
<evidence type="ECO:0000256" key="5">
    <source>
        <dbReference type="ARBA" id="ARBA00022801"/>
    </source>
</evidence>
<evidence type="ECO:0000259" key="9">
    <source>
        <dbReference type="PROSITE" id="PS52048"/>
    </source>
</evidence>
<keyword evidence="11" id="KW-1185">Reference proteome</keyword>
<keyword evidence="4 7" id="KW-0833">Ubl conjugation pathway</keyword>
<keyword evidence="6 7" id="KW-0788">Thiol protease</keyword>
<comment type="caution">
    <text evidence="10">The sequence shown here is derived from an EMBL/GenBank/DDBJ whole genome shotgun (WGS) entry which is preliminary data.</text>
</comment>
<dbReference type="GO" id="GO:0005737">
    <property type="term" value="C:cytoplasm"/>
    <property type="evidence" value="ECO:0007669"/>
    <property type="project" value="TreeGrafter"/>
</dbReference>
<dbReference type="CDD" id="cd09616">
    <property type="entry name" value="Peptidase_C12_UCH_L1_L3"/>
    <property type="match status" value="1"/>
</dbReference>
<dbReference type="EMBL" id="JABEBT010000015">
    <property type="protein sequence ID" value="KAF7638019.1"/>
    <property type="molecule type" value="Genomic_DNA"/>
</dbReference>
<feature type="site" description="Transition state stabilizer" evidence="7">
    <location>
        <position position="96"/>
    </location>
</feature>
<evidence type="ECO:0000256" key="7">
    <source>
        <dbReference type="PROSITE-ProRule" id="PRU01393"/>
    </source>
</evidence>
<dbReference type="PANTHER" id="PTHR10589">
    <property type="entry name" value="UBIQUITIN CARBOXYL-TERMINAL HYDROLASE"/>
    <property type="match status" value="1"/>
</dbReference>
<evidence type="ECO:0000313" key="10">
    <source>
        <dbReference type="EMBL" id="KAF7638019.1"/>
    </source>
</evidence>
<dbReference type="Gene3D" id="3.40.532.10">
    <property type="entry name" value="Peptidase C12, ubiquitin carboxyl-terminal hydrolase"/>
    <property type="match status" value="1"/>
</dbReference>
<evidence type="ECO:0000256" key="4">
    <source>
        <dbReference type="ARBA" id="ARBA00022786"/>
    </source>
</evidence>
<dbReference type="SUPFAM" id="SSF54001">
    <property type="entry name" value="Cysteine proteinases"/>
    <property type="match status" value="1"/>
</dbReference>
<keyword evidence="5 7" id="KW-0378">Hydrolase</keyword>
<dbReference type="InterPro" id="IPR036959">
    <property type="entry name" value="Peptidase_C12_UCH_sf"/>
</dbReference>
<accession>A0A8S9ZY11</accession>
<dbReference type="OrthoDB" id="427186at2759"/>
<evidence type="ECO:0000256" key="6">
    <source>
        <dbReference type="ARBA" id="ARBA00022807"/>
    </source>
</evidence>
<dbReference type="Pfam" id="PF01088">
    <property type="entry name" value="Peptidase_C12"/>
    <property type="match status" value="1"/>
</dbReference>
<dbReference type="InterPro" id="IPR001578">
    <property type="entry name" value="Peptidase_C12_UCH"/>
</dbReference>
<gene>
    <name evidence="10" type="ORF">Mgra_00002472</name>
</gene>
<evidence type="ECO:0000256" key="2">
    <source>
        <dbReference type="ARBA" id="ARBA00009326"/>
    </source>
</evidence>